<keyword evidence="3" id="KW-1185">Reference proteome</keyword>
<gene>
    <name evidence="2" type="ORF">FHL15_008316</name>
</gene>
<comment type="caution">
    <text evidence="2">The sequence shown here is derived from an EMBL/GenBank/DDBJ whole genome shotgun (WGS) entry which is preliminary data.</text>
</comment>
<dbReference type="SUPFAM" id="SSF54909">
    <property type="entry name" value="Dimeric alpha+beta barrel"/>
    <property type="match status" value="1"/>
</dbReference>
<feature type="domain" description="ABM" evidence="1">
    <location>
        <begin position="127"/>
        <end position="196"/>
    </location>
</feature>
<proteinExistence type="predicted"/>
<evidence type="ECO:0000259" key="1">
    <source>
        <dbReference type="Pfam" id="PF03992"/>
    </source>
</evidence>
<dbReference type="Proteomes" id="UP000319160">
    <property type="component" value="Unassembled WGS sequence"/>
</dbReference>
<reference evidence="3" key="1">
    <citation type="submission" date="2019-06" db="EMBL/GenBank/DDBJ databases">
        <title>Draft genome sequence of the griseofulvin-producing fungus Xylaria cubensis strain G536.</title>
        <authorList>
            <person name="Mead M.E."/>
            <person name="Raja H.A."/>
            <person name="Steenwyk J.L."/>
            <person name="Knowles S.L."/>
            <person name="Oberlies N.H."/>
            <person name="Rokas A."/>
        </authorList>
    </citation>
    <scope>NUCLEOTIDE SEQUENCE [LARGE SCALE GENOMIC DNA]</scope>
    <source>
        <strain evidence="3">G536</strain>
    </source>
</reference>
<dbReference type="Pfam" id="PF03992">
    <property type="entry name" value="ABM"/>
    <property type="match status" value="1"/>
</dbReference>
<protein>
    <recommendedName>
        <fullName evidence="1">ABM domain-containing protein</fullName>
    </recommendedName>
</protein>
<dbReference type="EMBL" id="VFLP01000052">
    <property type="protein sequence ID" value="TRX90737.1"/>
    <property type="molecule type" value="Genomic_DNA"/>
</dbReference>
<sequence>MPVTELAWIPSGAPGPIQSALIEACREGIEAQNGWVAKHASSTLPLGPPAVRGAAMYQQREDRSIGLLTAHWDSPAQHKECIASQENMQAMKEIAAHSVAADIQFCHIEGVWMFPVERLEAGLFLSILRISVAEGKREQVEKIWNGGAKGLLRDAAGGHEHTAGWRIEREKGKEDQDEFVVVGVWADEGALSRFAQGNPAWDEAWKSVALEIDFKTYGRIY</sequence>
<dbReference type="PANTHER" id="PTHR42052:SF1">
    <property type="entry name" value="ABM DOMAIN-CONTAINING PROTEIN"/>
    <property type="match status" value="1"/>
</dbReference>
<name>A0A553HS05_9PEZI</name>
<dbReference type="InterPro" id="IPR007138">
    <property type="entry name" value="ABM_dom"/>
</dbReference>
<dbReference type="AlphaFoldDB" id="A0A553HS05"/>
<evidence type="ECO:0000313" key="2">
    <source>
        <dbReference type="EMBL" id="TRX90737.1"/>
    </source>
</evidence>
<dbReference type="InterPro" id="IPR011008">
    <property type="entry name" value="Dimeric_a/b-barrel"/>
</dbReference>
<dbReference type="PANTHER" id="PTHR42052">
    <property type="entry name" value="ABM DOMAIN-CONTAINING PROTEIN"/>
    <property type="match status" value="1"/>
</dbReference>
<dbReference type="OrthoDB" id="3542212at2759"/>
<organism evidence="2 3">
    <name type="scientific">Xylaria flabelliformis</name>
    <dbReference type="NCBI Taxonomy" id="2512241"/>
    <lineage>
        <taxon>Eukaryota</taxon>
        <taxon>Fungi</taxon>
        <taxon>Dikarya</taxon>
        <taxon>Ascomycota</taxon>
        <taxon>Pezizomycotina</taxon>
        <taxon>Sordariomycetes</taxon>
        <taxon>Xylariomycetidae</taxon>
        <taxon>Xylariales</taxon>
        <taxon>Xylariaceae</taxon>
        <taxon>Xylaria</taxon>
    </lineage>
</organism>
<evidence type="ECO:0000313" key="3">
    <source>
        <dbReference type="Proteomes" id="UP000319160"/>
    </source>
</evidence>
<accession>A0A553HS05</accession>
<dbReference type="Gene3D" id="3.30.70.100">
    <property type="match status" value="2"/>
</dbReference>